<feature type="coiled-coil region" evidence="1">
    <location>
        <begin position="174"/>
        <end position="210"/>
    </location>
</feature>
<keyword evidence="3" id="KW-0472">Membrane</keyword>
<feature type="transmembrane region" description="Helical" evidence="3">
    <location>
        <begin position="256"/>
        <end position="280"/>
    </location>
</feature>
<sequence length="289" mass="30738">MQLPAHHRLDGGALTAMTVPRASAPWTLLIGLAAMLLLAISGCAGERPSPERSPSADAVSAPAPMSPPTQQLQRDVVTTGSLNIAVSDVGASVERLIDLTIGLGGRIDDRTESTAPGQSHTAELTLRIPSAKVDEFLDDAKQLGDVSSIALRHDDVTGQRVDLDARVAALQASVDRLTALIKSASTTADLLQAEKELTSRQADLDSLRAQRTQLGDQISYATLTVSLASEFESTSPGFVASVRHGWHALLSFTHGLISVAGFLLPWLPVIVVIAGVVVVLRRRTRRRRQ</sequence>
<evidence type="ECO:0000313" key="6">
    <source>
        <dbReference type="Proteomes" id="UP001190464"/>
    </source>
</evidence>
<proteinExistence type="predicted"/>
<evidence type="ECO:0000256" key="1">
    <source>
        <dbReference type="SAM" id="Coils"/>
    </source>
</evidence>
<keyword evidence="3" id="KW-0812">Transmembrane</keyword>
<feature type="domain" description="DUF4349" evidence="4">
    <location>
        <begin position="74"/>
        <end position="277"/>
    </location>
</feature>
<feature type="compositionally biased region" description="Low complexity" evidence="2">
    <location>
        <begin position="53"/>
        <end position="63"/>
    </location>
</feature>
<feature type="region of interest" description="Disordered" evidence="2">
    <location>
        <begin position="45"/>
        <end position="71"/>
    </location>
</feature>
<reference evidence="5 6" key="1">
    <citation type="submission" date="2023-08" db="EMBL/GenBank/DDBJ databases">
        <authorList>
            <person name="Folkvardsen B D."/>
            <person name="Norman A."/>
        </authorList>
    </citation>
    <scope>NUCLEOTIDE SEQUENCE [LARGE SCALE GENOMIC DNA]</scope>
    <source>
        <strain evidence="5 6">Mu0102</strain>
    </source>
</reference>
<name>A0ABN9N6L4_9MYCO</name>
<dbReference type="EMBL" id="OY726398">
    <property type="protein sequence ID" value="CAJ1500191.1"/>
    <property type="molecule type" value="Genomic_DNA"/>
</dbReference>
<gene>
    <name evidence="5" type="ORF">MU0102_001166</name>
</gene>
<keyword evidence="6" id="KW-1185">Reference proteome</keyword>
<organism evidence="5 6">
    <name type="scientific">[Mycobacterium] holstebronense</name>
    <dbReference type="NCBI Taxonomy" id="3064288"/>
    <lineage>
        <taxon>Bacteria</taxon>
        <taxon>Bacillati</taxon>
        <taxon>Actinomycetota</taxon>
        <taxon>Actinomycetes</taxon>
        <taxon>Mycobacteriales</taxon>
        <taxon>Mycobacteriaceae</taxon>
        <taxon>Mycolicibacterium</taxon>
    </lineage>
</organism>
<accession>A0ABN9N6L4</accession>
<dbReference type="RefSeq" id="WP_308486009.1">
    <property type="nucleotide sequence ID" value="NZ_OY726398.1"/>
</dbReference>
<dbReference type="InterPro" id="IPR025645">
    <property type="entry name" value="DUF4349"/>
</dbReference>
<evidence type="ECO:0000256" key="3">
    <source>
        <dbReference type="SAM" id="Phobius"/>
    </source>
</evidence>
<evidence type="ECO:0000259" key="4">
    <source>
        <dbReference type="Pfam" id="PF14257"/>
    </source>
</evidence>
<dbReference type="Proteomes" id="UP001190464">
    <property type="component" value="Chromosome"/>
</dbReference>
<protein>
    <submittedName>
        <fullName evidence="5">DUF4349 domain-containing protein</fullName>
    </submittedName>
</protein>
<keyword evidence="3" id="KW-1133">Transmembrane helix</keyword>
<evidence type="ECO:0000313" key="5">
    <source>
        <dbReference type="EMBL" id="CAJ1500191.1"/>
    </source>
</evidence>
<dbReference type="Pfam" id="PF14257">
    <property type="entry name" value="DUF4349"/>
    <property type="match status" value="1"/>
</dbReference>
<evidence type="ECO:0000256" key="2">
    <source>
        <dbReference type="SAM" id="MobiDB-lite"/>
    </source>
</evidence>
<keyword evidence="1" id="KW-0175">Coiled coil</keyword>